<dbReference type="Pfam" id="PF21790">
    <property type="entry name" value="OGG"/>
    <property type="match status" value="1"/>
</dbReference>
<dbReference type="Proteomes" id="UP000014137">
    <property type="component" value="Unassembled WGS sequence"/>
</dbReference>
<accession>M2QNW6</accession>
<name>M2QNW6_9PSEU</name>
<keyword evidence="4" id="KW-1185">Reference proteome</keyword>
<reference evidence="2 4" key="2">
    <citation type="submission" date="2017-02" db="EMBL/GenBank/DDBJ databases">
        <title>Amycolatopsis azurea DSM 43854 draft genome.</title>
        <authorList>
            <person name="Mayilraj S."/>
        </authorList>
    </citation>
    <scope>NUCLEOTIDE SEQUENCE [LARGE SCALE GENOMIC DNA]</scope>
    <source>
        <strain evidence="2 4">DSM 43854</strain>
    </source>
</reference>
<dbReference type="AlphaFoldDB" id="M2QNW6"/>
<sequence length="278" mass="30962">MTPPDRPVPSALRTAVRQWRENGEPPQRASSWSRGSWLKYFPGRQAFLDSLPDSVDRAEAARHAADAVTPEGAEQAFLVAMIWGYGPVGYGPWRTARVLTENPHAADRLAEVAVVARDSGGLDAFRALAHEPLRYLGVAFGTKYLRFVTAALPVETAPILDAVVRRWLAAHTGWHPNIDEWRPAVYEKYVAWLTAWSTEFDLDADMVEQMIFGSAITQEGSALWGEQWASTAGSPARMARAALLDLHRLFETADSQAALEAREHLDELDRIIQRGWTM</sequence>
<evidence type="ECO:0000313" key="4">
    <source>
        <dbReference type="Proteomes" id="UP000188551"/>
    </source>
</evidence>
<reference evidence="1 3" key="1">
    <citation type="submission" date="2012-10" db="EMBL/GenBank/DDBJ databases">
        <title>Genome assembly of Amycolatopsis azurea DSM 43854.</title>
        <authorList>
            <person name="Khatri I."/>
            <person name="Kaur I."/>
            <person name="Subramanian S."/>
            <person name="Mayilraj S."/>
        </authorList>
    </citation>
    <scope>NUCLEOTIDE SEQUENCE [LARGE SCALE GENOMIC DNA]</scope>
    <source>
        <strain evidence="1 3">DSM 43854</strain>
    </source>
</reference>
<organism evidence="1 3">
    <name type="scientific">Amycolatopsis azurea DSM 43854</name>
    <dbReference type="NCBI Taxonomy" id="1238180"/>
    <lineage>
        <taxon>Bacteria</taxon>
        <taxon>Bacillati</taxon>
        <taxon>Actinomycetota</taxon>
        <taxon>Actinomycetes</taxon>
        <taxon>Pseudonocardiales</taxon>
        <taxon>Pseudonocardiaceae</taxon>
        <taxon>Amycolatopsis</taxon>
    </lineage>
</organism>
<evidence type="ECO:0000313" key="1">
    <source>
        <dbReference type="EMBL" id="EMD28366.1"/>
    </source>
</evidence>
<dbReference type="Proteomes" id="UP000188551">
    <property type="component" value="Unassembled WGS sequence"/>
</dbReference>
<dbReference type="PATRIC" id="fig|1238180.3.peg.1829"/>
<dbReference type="InterPro" id="IPR048868">
    <property type="entry name" value="OGG-like_put"/>
</dbReference>
<evidence type="ECO:0000313" key="3">
    <source>
        <dbReference type="Proteomes" id="UP000014137"/>
    </source>
</evidence>
<dbReference type="RefSeq" id="WP_005153509.1">
    <property type="nucleotide sequence ID" value="NZ_ANMG01000013.1"/>
</dbReference>
<protein>
    <submittedName>
        <fullName evidence="1">Uncharacterized protein</fullName>
    </submittedName>
</protein>
<comment type="caution">
    <text evidence="1">The sequence shown here is derived from an EMBL/GenBank/DDBJ whole genome shotgun (WGS) entry which is preliminary data.</text>
</comment>
<evidence type="ECO:0000313" key="2">
    <source>
        <dbReference type="EMBL" id="OOC06585.1"/>
    </source>
</evidence>
<dbReference type="EMBL" id="MUXN01000007">
    <property type="protein sequence ID" value="OOC06585.1"/>
    <property type="molecule type" value="Genomic_DNA"/>
</dbReference>
<dbReference type="EMBL" id="ANMG01000013">
    <property type="protein sequence ID" value="EMD28366.1"/>
    <property type="molecule type" value="Genomic_DNA"/>
</dbReference>
<gene>
    <name evidence="2" type="ORF">B0293_11090</name>
    <name evidence="1" type="ORF">C791_1040</name>
</gene>
<proteinExistence type="predicted"/>
<dbReference type="OrthoDB" id="4077754at2"/>